<proteinExistence type="predicted"/>
<organism evidence="2 3">
    <name type="scientific">Trifolium medium</name>
    <dbReference type="NCBI Taxonomy" id="97028"/>
    <lineage>
        <taxon>Eukaryota</taxon>
        <taxon>Viridiplantae</taxon>
        <taxon>Streptophyta</taxon>
        <taxon>Embryophyta</taxon>
        <taxon>Tracheophyta</taxon>
        <taxon>Spermatophyta</taxon>
        <taxon>Magnoliopsida</taxon>
        <taxon>eudicotyledons</taxon>
        <taxon>Gunneridae</taxon>
        <taxon>Pentapetalae</taxon>
        <taxon>rosids</taxon>
        <taxon>fabids</taxon>
        <taxon>Fabales</taxon>
        <taxon>Fabaceae</taxon>
        <taxon>Papilionoideae</taxon>
        <taxon>50 kb inversion clade</taxon>
        <taxon>NPAAA clade</taxon>
        <taxon>Hologalegina</taxon>
        <taxon>IRL clade</taxon>
        <taxon>Trifolieae</taxon>
        <taxon>Trifolium</taxon>
    </lineage>
</organism>
<keyword evidence="3" id="KW-1185">Reference proteome</keyword>
<dbReference type="Proteomes" id="UP000265520">
    <property type="component" value="Unassembled WGS sequence"/>
</dbReference>
<feature type="region of interest" description="Disordered" evidence="1">
    <location>
        <begin position="1"/>
        <end position="25"/>
    </location>
</feature>
<dbReference type="AlphaFoldDB" id="A0A392W0U4"/>
<name>A0A392W0U4_9FABA</name>
<reference evidence="2 3" key="1">
    <citation type="journal article" date="2018" name="Front. Plant Sci.">
        <title>Red Clover (Trifolium pratense) and Zigzag Clover (T. medium) - A Picture of Genomic Similarities and Differences.</title>
        <authorList>
            <person name="Dluhosova J."/>
            <person name="Istvanek J."/>
            <person name="Nedelnik J."/>
            <person name="Repkova J."/>
        </authorList>
    </citation>
    <scope>NUCLEOTIDE SEQUENCE [LARGE SCALE GENOMIC DNA]</scope>
    <source>
        <strain evidence="3">cv. 10/8</strain>
        <tissue evidence="2">Leaf</tissue>
    </source>
</reference>
<evidence type="ECO:0000256" key="1">
    <source>
        <dbReference type="SAM" id="MobiDB-lite"/>
    </source>
</evidence>
<feature type="non-terminal residue" evidence="2">
    <location>
        <position position="1"/>
    </location>
</feature>
<evidence type="ECO:0000313" key="3">
    <source>
        <dbReference type="Proteomes" id="UP000265520"/>
    </source>
</evidence>
<evidence type="ECO:0000313" key="2">
    <source>
        <dbReference type="EMBL" id="MCI92310.1"/>
    </source>
</evidence>
<accession>A0A392W0U4</accession>
<protein>
    <submittedName>
        <fullName evidence="2">Uncharacterized protein</fullName>
    </submittedName>
</protein>
<sequence>GKMARCTTPCPADTLLEGMEIPSNQ</sequence>
<dbReference type="EMBL" id="LXQA011297185">
    <property type="protein sequence ID" value="MCI92310.1"/>
    <property type="molecule type" value="Genomic_DNA"/>
</dbReference>
<comment type="caution">
    <text evidence="2">The sequence shown here is derived from an EMBL/GenBank/DDBJ whole genome shotgun (WGS) entry which is preliminary data.</text>
</comment>